<dbReference type="SUPFAM" id="SSF55021">
    <property type="entry name" value="ACT-like"/>
    <property type="match status" value="1"/>
</dbReference>
<evidence type="ECO:0000256" key="7">
    <source>
        <dbReference type="ARBA" id="ARBA00022946"/>
    </source>
</evidence>
<dbReference type="CDD" id="cd13631">
    <property type="entry name" value="PBP2_Ct-PDT_like"/>
    <property type="match status" value="1"/>
</dbReference>
<dbReference type="InParanoid" id="A0A7N2MDE7"/>
<dbReference type="AlphaFoldDB" id="A0A7N2MDE7"/>
<keyword evidence="6" id="KW-0934">Plastid</keyword>
<evidence type="ECO:0000256" key="4">
    <source>
        <dbReference type="ARBA" id="ARBA00022528"/>
    </source>
</evidence>
<evidence type="ECO:0000256" key="1">
    <source>
        <dbReference type="ARBA" id="ARBA00004470"/>
    </source>
</evidence>
<keyword evidence="4" id="KW-0150">Chloroplast</keyword>
<dbReference type="GO" id="GO:0009094">
    <property type="term" value="P:L-phenylalanine biosynthetic process"/>
    <property type="evidence" value="ECO:0007669"/>
    <property type="project" value="UniProtKB-KW"/>
</dbReference>
<reference evidence="12" key="2">
    <citation type="submission" date="2021-01" db="UniProtKB">
        <authorList>
            <consortium name="EnsemblPlants"/>
        </authorList>
    </citation>
    <scope>IDENTIFICATION</scope>
</reference>
<evidence type="ECO:0000256" key="10">
    <source>
        <dbReference type="ARBA" id="ARBA00023239"/>
    </source>
</evidence>
<dbReference type="SUPFAM" id="SSF53850">
    <property type="entry name" value="Periplasmic binding protein-like II"/>
    <property type="match status" value="1"/>
</dbReference>
<evidence type="ECO:0000256" key="8">
    <source>
        <dbReference type="ARBA" id="ARBA00023141"/>
    </source>
</evidence>
<evidence type="ECO:0000313" key="13">
    <source>
        <dbReference type="Proteomes" id="UP000594261"/>
    </source>
</evidence>
<dbReference type="Pfam" id="PF00800">
    <property type="entry name" value="PDT"/>
    <property type="match status" value="1"/>
</dbReference>
<name>A0A7N2MDE7_QUELO</name>
<comment type="pathway">
    <text evidence="2">Amino-acid biosynthesis; L-phenylalanine biosynthesis; L-phenylalanine from L-arogenate: step 1/1.</text>
</comment>
<dbReference type="InterPro" id="IPR045865">
    <property type="entry name" value="ACT-like_dom_sf"/>
</dbReference>
<evidence type="ECO:0000256" key="6">
    <source>
        <dbReference type="ARBA" id="ARBA00022640"/>
    </source>
</evidence>
<dbReference type="EC" id="4.2.1.91" evidence="3"/>
<dbReference type="Gramene" id="QL08p032743:mrna">
    <property type="protein sequence ID" value="QL08p032743:mrna"/>
    <property type="gene ID" value="QL08p032743"/>
</dbReference>
<dbReference type="Gene3D" id="3.30.70.260">
    <property type="match status" value="1"/>
</dbReference>
<evidence type="ECO:0000313" key="12">
    <source>
        <dbReference type="EnsemblPlants" id="QL08p032743:mrna"/>
    </source>
</evidence>
<dbReference type="Gene3D" id="3.40.190.10">
    <property type="entry name" value="Periplasmic binding protein-like II"/>
    <property type="match status" value="2"/>
</dbReference>
<dbReference type="GO" id="GO:0047769">
    <property type="term" value="F:arogenate dehydratase activity"/>
    <property type="evidence" value="ECO:0007669"/>
    <property type="project" value="UniProtKB-EC"/>
</dbReference>
<protein>
    <recommendedName>
        <fullName evidence="3">arogenate dehydratase</fullName>
        <ecNumber evidence="3">4.2.1.91</ecNumber>
    </recommendedName>
</protein>
<dbReference type="EnsemblPlants" id="QL08p032743:mrna">
    <property type="protein sequence ID" value="QL08p032743:mrna"/>
    <property type="gene ID" value="QL08p032743"/>
</dbReference>
<dbReference type="PROSITE" id="PS51171">
    <property type="entry name" value="PREPHENATE_DEHYDR_3"/>
    <property type="match status" value="1"/>
</dbReference>
<dbReference type="FunFam" id="3.40.190.10:FF:000028">
    <property type="entry name" value="Arogenate dehydratase"/>
    <property type="match status" value="1"/>
</dbReference>
<dbReference type="CDD" id="cd04905">
    <property type="entry name" value="ACT_CM-PDT"/>
    <property type="match status" value="1"/>
</dbReference>
<evidence type="ECO:0000256" key="2">
    <source>
        <dbReference type="ARBA" id="ARBA00004929"/>
    </source>
</evidence>
<accession>A0A7N2MDE7</accession>
<evidence type="ECO:0000259" key="11">
    <source>
        <dbReference type="PROSITE" id="PS51171"/>
    </source>
</evidence>
<dbReference type="GO" id="GO:0009570">
    <property type="term" value="C:chloroplast stroma"/>
    <property type="evidence" value="ECO:0007669"/>
    <property type="project" value="UniProtKB-SubCell"/>
</dbReference>
<evidence type="ECO:0000256" key="9">
    <source>
        <dbReference type="ARBA" id="ARBA00023222"/>
    </source>
</evidence>
<evidence type="ECO:0000256" key="3">
    <source>
        <dbReference type="ARBA" id="ARBA00013259"/>
    </source>
</evidence>
<dbReference type="EMBL" id="LRBV02000008">
    <property type="status" value="NOT_ANNOTATED_CDS"/>
    <property type="molecule type" value="Genomic_DNA"/>
</dbReference>
<organism evidence="12 13">
    <name type="scientific">Quercus lobata</name>
    <name type="common">Valley oak</name>
    <dbReference type="NCBI Taxonomy" id="97700"/>
    <lineage>
        <taxon>Eukaryota</taxon>
        <taxon>Viridiplantae</taxon>
        <taxon>Streptophyta</taxon>
        <taxon>Embryophyta</taxon>
        <taxon>Tracheophyta</taxon>
        <taxon>Spermatophyta</taxon>
        <taxon>Magnoliopsida</taxon>
        <taxon>eudicotyledons</taxon>
        <taxon>Gunneridae</taxon>
        <taxon>Pentapetalae</taxon>
        <taxon>rosids</taxon>
        <taxon>fabids</taxon>
        <taxon>Fagales</taxon>
        <taxon>Fagaceae</taxon>
        <taxon>Quercus</taxon>
    </lineage>
</organism>
<dbReference type="PANTHER" id="PTHR21022">
    <property type="entry name" value="PREPHENATE DEHYDRATASE P PROTEIN"/>
    <property type="match status" value="1"/>
</dbReference>
<keyword evidence="13" id="KW-1185">Reference proteome</keyword>
<dbReference type="Proteomes" id="UP000594261">
    <property type="component" value="Chromosome 8"/>
</dbReference>
<dbReference type="PANTHER" id="PTHR21022:SF12">
    <property type="entry name" value="AROGENATE DEHYDRATASE"/>
    <property type="match status" value="1"/>
</dbReference>
<dbReference type="GO" id="GO:0004664">
    <property type="term" value="F:prephenate dehydratase activity"/>
    <property type="evidence" value="ECO:0007669"/>
    <property type="project" value="InterPro"/>
</dbReference>
<keyword evidence="7" id="KW-0809">Transit peptide</keyword>
<feature type="domain" description="Prephenate dehydratase" evidence="11">
    <location>
        <begin position="114"/>
        <end position="289"/>
    </location>
</feature>
<evidence type="ECO:0000256" key="5">
    <source>
        <dbReference type="ARBA" id="ARBA00022605"/>
    </source>
</evidence>
<keyword evidence="8" id="KW-0057">Aromatic amino acid biosynthesis</keyword>
<keyword evidence="10" id="KW-0456">Lyase</keyword>
<dbReference type="InterPro" id="IPR001086">
    <property type="entry name" value="Preph_deHydtase"/>
</dbReference>
<keyword evidence="5" id="KW-0028">Amino-acid biosynthesis</keyword>
<reference evidence="12 13" key="1">
    <citation type="journal article" date="2016" name="G3 (Bethesda)">
        <title>First Draft Assembly and Annotation of the Genome of a California Endemic Oak Quercus lobata Nee (Fagaceae).</title>
        <authorList>
            <person name="Sork V.L."/>
            <person name="Fitz-Gibbon S.T."/>
            <person name="Puiu D."/>
            <person name="Crepeau M."/>
            <person name="Gugger P.F."/>
            <person name="Sherman R."/>
            <person name="Stevens K."/>
            <person name="Langley C.H."/>
            <person name="Pellegrini M."/>
            <person name="Salzberg S.L."/>
        </authorList>
    </citation>
    <scope>NUCLEOTIDE SEQUENCE [LARGE SCALE GENOMIC DNA]</scope>
    <source>
        <strain evidence="12 13">cv. SW786</strain>
    </source>
</reference>
<sequence>MALKTVVVVGVTNSQYGWKDLGSKPSVFPLNRINESEKVCKWMRFGGFPGLSACRAIRSVENENTSNRGTKLQQIVDQTENDVSRRLQKDLNSLPRPLSVSDLSAIPDGGSKVRISFKGLPGSYSEDAALKAYPKCETVPCNDFEDAFKAVELWLADKAVLPIENSSGGSIHRNYDLLLRHRLQIVGEVQLNCNLCLLALPGVRAEHLKRVLSHSQALSLSDILLSKLGVSRENVDDTAGAAQYVSSNGLRDAGVVASARAAEIYGLNILAERIQDDFDNVTRYLVLARDPIIPRTNKPFKTSIVFTLDEGPGVLFKALAVFALRDINLKKIESRPQRKRPLRVVDDSNTGRANIVGRPEGKSLVQEFKGDALPFIRLICHLRYFDYLFYIDFEASMAEPRAQNALGHLQVCSLSFSTMQIMPPDGVVINITPFLNASSDNHFMLIFHTDGICNVPSHTWLLSHGYNSIASFLLKPFKLVAEENLSTF</sequence>
<proteinExistence type="predicted"/>
<keyword evidence="9" id="KW-0584">Phenylalanine biosynthesis</keyword>
<dbReference type="FunFam" id="3.40.190.10:FF:000031">
    <property type="entry name" value="Arogenate dehydratase"/>
    <property type="match status" value="1"/>
</dbReference>
<comment type="subcellular location">
    <subcellularLocation>
        <location evidence="1">Plastid</location>
        <location evidence="1">Chloroplast stroma</location>
    </subcellularLocation>
</comment>